<dbReference type="AlphaFoldDB" id="A0A5C5PVU3"/>
<proteinExistence type="predicted"/>
<name>A0A5C5PVU3_9PSED</name>
<reference evidence="2 3" key="1">
    <citation type="submission" date="2019-06" db="EMBL/GenBank/DDBJ databases">
        <title>Pseudomonas bimorpha sp. nov. isolated from bovine raw milk and skim milk concentrate.</title>
        <authorList>
            <person name="Hofmann K."/>
            <person name="Huptas C."/>
            <person name="Doll E."/>
            <person name="Scherer S."/>
            <person name="Wenning M."/>
        </authorList>
    </citation>
    <scope>NUCLEOTIDE SEQUENCE [LARGE SCALE GENOMIC DNA]</scope>
    <source>
        <strain evidence="2 3">DSM 108990</strain>
    </source>
</reference>
<feature type="chain" id="PRO_5022663240" evidence="1">
    <location>
        <begin position="28"/>
        <end position="140"/>
    </location>
</feature>
<dbReference type="EMBL" id="VFIP01000026">
    <property type="protein sequence ID" value="TWR89775.1"/>
    <property type="molecule type" value="Genomic_DNA"/>
</dbReference>
<sequence length="140" mass="15116">MNLSTLKTIALSIAFSCPWLLAHVAHANSVNLTLQNSTPDVLRLLSSSHNSQFPTTLGPGQILPISFTFGGTSSEVSATYSRVGAGTTCRFSASHVVHISGPRFFKNATSIGENSATCLTFQSPKWKIPYSYTATFAFYY</sequence>
<evidence type="ECO:0000313" key="2">
    <source>
        <dbReference type="EMBL" id="TWR89775.1"/>
    </source>
</evidence>
<evidence type="ECO:0000313" key="3">
    <source>
        <dbReference type="Proteomes" id="UP000317901"/>
    </source>
</evidence>
<accession>A0A5C5PVU3</accession>
<dbReference type="RefSeq" id="WP_146426498.1">
    <property type="nucleotide sequence ID" value="NZ_VFIP01000026.1"/>
</dbReference>
<organism evidence="2 3">
    <name type="scientific">Pseudomonas saxonica</name>
    <dbReference type="NCBI Taxonomy" id="2600598"/>
    <lineage>
        <taxon>Bacteria</taxon>
        <taxon>Pseudomonadati</taxon>
        <taxon>Pseudomonadota</taxon>
        <taxon>Gammaproteobacteria</taxon>
        <taxon>Pseudomonadales</taxon>
        <taxon>Pseudomonadaceae</taxon>
        <taxon>Pseudomonas</taxon>
    </lineage>
</organism>
<comment type="caution">
    <text evidence="2">The sequence shown here is derived from an EMBL/GenBank/DDBJ whole genome shotgun (WGS) entry which is preliminary data.</text>
</comment>
<evidence type="ECO:0000256" key="1">
    <source>
        <dbReference type="SAM" id="SignalP"/>
    </source>
</evidence>
<feature type="signal peptide" evidence="1">
    <location>
        <begin position="1"/>
        <end position="27"/>
    </location>
</feature>
<dbReference type="Proteomes" id="UP000317901">
    <property type="component" value="Unassembled WGS sequence"/>
</dbReference>
<keyword evidence="1" id="KW-0732">Signal</keyword>
<dbReference type="OrthoDB" id="9950424at2"/>
<protein>
    <submittedName>
        <fullName evidence="2">Uncharacterized protein</fullName>
    </submittedName>
</protein>
<gene>
    <name evidence="2" type="ORF">FJD37_14250</name>
</gene>